<gene>
    <name evidence="2" type="ORF">C8F04DRAFT_1303238</name>
</gene>
<dbReference type="EMBL" id="JARJCM010000175">
    <property type="protein sequence ID" value="KAJ7024094.1"/>
    <property type="molecule type" value="Genomic_DNA"/>
</dbReference>
<accession>A0AAD6SA68</accession>
<evidence type="ECO:0000256" key="1">
    <source>
        <dbReference type="SAM" id="MobiDB-lite"/>
    </source>
</evidence>
<sequence>MLVCSAAVVHCPRGATRMEPSRMQKGPRERRRRHHRVRIVRGGVEQWHGVKNERQKPTRSPAYANEYSSRATENASIKGEKKGYNIRRTGGARHQQGDGQYGGDGGGRGRDTRTRDPSTHIPPRAAAPPRAVERGVGFIPPSSPDARTISSSRPNTKSAPSEDEAASSSRCTIYVACAAGMHQNACSVRIRNPRDSKETAPYNEKETSEREIKQKSARRDVEVASTHYTDGADKGGYNT</sequence>
<feature type="compositionally biased region" description="Polar residues" evidence="1">
    <location>
        <begin position="66"/>
        <end position="75"/>
    </location>
</feature>
<feature type="region of interest" description="Disordered" evidence="1">
    <location>
        <begin position="42"/>
        <end position="169"/>
    </location>
</feature>
<reference evidence="2" key="1">
    <citation type="submission" date="2023-03" db="EMBL/GenBank/DDBJ databases">
        <title>Massive genome expansion in bonnet fungi (Mycena s.s.) driven by repeated elements and novel gene families across ecological guilds.</title>
        <authorList>
            <consortium name="Lawrence Berkeley National Laboratory"/>
            <person name="Harder C.B."/>
            <person name="Miyauchi S."/>
            <person name="Viragh M."/>
            <person name="Kuo A."/>
            <person name="Thoen E."/>
            <person name="Andreopoulos B."/>
            <person name="Lu D."/>
            <person name="Skrede I."/>
            <person name="Drula E."/>
            <person name="Henrissat B."/>
            <person name="Morin E."/>
            <person name="Kohler A."/>
            <person name="Barry K."/>
            <person name="LaButti K."/>
            <person name="Morin E."/>
            <person name="Salamov A."/>
            <person name="Lipzen A."/>
            <person name="Mereny Z."/>
            <person name="Hegedus B."/>
            <person name="Baldrian P."/>
            <person name="Stursova M."/>
            <person name="Weitz H."/>
            <person name="Taylor A."/>
            <person name="Grigoriev I.V."/>
            <person name="Nagy L.G."/>
            <person name="Martin F."/>
            <person name="Kauserud H."/>
        </authorList>
    </citation>
    <scope>NUCLEOTIDE SEQUENCE</scope>
    <source>
        <strain evidence="2">CBHHK200</strain>
    </source>
</reference>
<name>A0AAD6SA68_9AGAR</name>
<feature type="compositionally biased region" description="Basic and acidic residues" evidence="1">
    <location>
        <begin position="107"/>
        <end position="118"/>
    </location>
</feature>
<proteinExistence type="predicted"/>
<comment type="caution">
    <text evidence="2">The sequence shown here is derived from an EMBL/GenBank/DDBJ whole genome shotgun (WGS) entry which is preliminary data.</text>
</comment>
<dbReference type="Proteomes" id="UP001218188">
    <property type="component" value="Unassembled WGS sequence"/>
</dbReference>
<feature type="compositionally biased region" description="Basic and acidic residues" evidence="1">
    <location>
        <begin position="192"/>
        <end position="222"/>
    </location>
</feature>
<keyword evidence="3" id="KW-1185">Reference proteome</keyword>
<protein>
    <submittedName>
        <fullName evidence="2">Uncharacterized protein</fullName>
    </submittedName>
</protein>
<feature type="compositionally biased region" description="Polar residues" evidence="1">
    <location>
        <begin position="148"/>
        <end position="157"/>
    </location>
</feature>
<evidence type="ECO:0000313" key="2">
    <source>
        <dbReference type="EMBL" id="KAJ7024094.1"/>
    </source>
</evidence>
<dbReference type="AlphaFoldDB" id="A0AAD6SA68"/>
<evidence type="ECO:0000313" key="3">
    <source>
        <dbReference type="Proteomes" id="UP001218188"/>
    </source>
</evidence>
<organism evidence="2 3">
    <name type="scientific">Mycena alexandri</name>
    <dbReference type="NCBI Taxonomy" id="1745969"/>
    <lineage>
        <taxon>Eukaryota</taxon>
        <taxon>Fungi</taxon>
        <taxon>Dikarya</taxon>
        <taxon>Basidiomycota</taxon>
        <taxon>Agaricomycotina</taxon>
        <taxon>Agaricomycetes</taxon>
        <taxon>Agaricomycetidae</taxon>
        <taxon>Agaricales</taxon>
        <taxon>Marasmiineae</taxon>
        <taxon>Mycenaceae</taxon>
        <taxon>Mycena</taxon>
    </lineage>
</organism>
<feature type="region of interest" description="Disordered" evidence="1">
    <location>
        <begin position="190"/>
        <end position="239"/>
    </location>
</feature>